<dbReference type="GO" id="GO:0046872">
    <property type="term" value="F:metal ion binding"/>
    <property type="evidence" value="ECO:0007669"/>
    <property type="project" value="UniProtKB-KW"/>
</dbReference>
<dbReference type="CDD" id="cd03064">
    <property type="entry name" value="TRX_Fd_NuoE"/>
    <property type="match status" value="1"/>
</dbReference>
<dbReference type="PANTHER" id="PTHR10371:SF3">
    <property type="entry name" value="NADH DEHYDROGENASE [UBIQUINONE] FLAVOPROTEIN 2, MITOCHONDRIAL"/>
    <property type="match status" value="1"/>
</dbReference>
<dbReference type="Gene3D" id="3.40.30.10">
    <property type="entry name" value="Glutaredoxin"/>
    <property type="match status" value="1"/>
</dbReference>
<keyword evidence="5" id="KW-0874">Quinone</keyword>
<keyword evidence="9" id="KW-0830">Ubiquinone</keyword>
<dbReference type="SUPFAM" id="SSF52833">
    <property type="entry name" value="Thioredoxin-like"/>
    <property type="match status" value="1"/>
</dbReference>
<reference evidence="17" key="1">
    <citation type="submission" date="2015-01" db="EMBL/GenBank/DDBJ databases">
        <authorList>
            <person name="Manzano-Marin A."/>
            <person name="Manzano-Marin A."/>
        </authorList>
    </citation>
    <scope>NUCLEOTIDE SEQUENCE [LARGE SCALE GENOMIC DNA]</scope>
    <source>
        <strain evidence="17">obscurior</strain>
    </source>
</reference>
<dbReference type="PIRSF" id="PIRSF000216">
    <property type="entry name" value="NADH_DH_24kDa"/>
    <property type="match status" value="1"/>
</dbReference>
<dbReference type="GO" id="GO:0048038">
    <property type="term" value="F:quinone binding"/>
    <property type="evidence" value="ECO:0007669"/>
    <property type="project" value="UniProtKB-KW"/>
</dbReference>
<dbReference type="InterPro" id="IPR042128">
    <property type="entry name" value="NuoE_dom"/>
</dbReference>
<keyword evidence="4 15" id="KW-0001">2Fe-2S</keyword>
<dbReference type="NCBIfam" id="NF005722">
    <property type="entry name" value="PRK07539.1-2"/>
    <property type="match status" value="1"/>
</dbReference>
<evidence type="ECO:0000256" key="4">
    <source>
        <dbReference type="ARBA" id="ARBA00022714"/>
    </source>
</evidence>
<keyword evidence="17" id="KW-1185">Reference proteome</keyword>
<keyword evidence="8 15" id="KW-0411">Iron-sulfur</keyword>
<protein>
    <recommendedName>
        <fullName evidence="3">NADH-quinone oxidoreductase subunit E</fullName>
    </recommendedName>
    <alternativeName>
        <fullName evidence="11">NADH dehydrogenase I subunit E</fullName>
    </alternativeName>
    <alternativeName>
        <fullName evidence="12">NDH-1 subunit E</fullName>
    </alternativeName>
</protein>
<feature type="binding site" evidence="15">
    <location>
        <position position="85"/>
    </location>
    <ligand>
        <name>[2Fe-2S] cluster</name>
        <dbReference type="ChEBI" id="CHEBI:190135"/>
    </ligand>
</feature>
<dbReference type="FunFam" id="3.40.30.10:FF:000015">
    <property type="entry name" value="NADH-quinone oxidoreductase subunit E"/>
    <property type="match status" value="1"/>
</dbReference>
<organism evidence="16 17">
    <name type="scientific">Candidatus Westeberhardia cardiocondylae</name>
    <dbReference type="NCBI Taxonomy" id="1594731"/>
    <lineage>
        <taxon>Bacteria</taxon>
        <taxon>Pseudomonadati</taxon>
        <taxon>Pseudomonadota</taxon>
        <taxon>Gammaproteobacteria</taxon>
        <taxon>Enterobacterales</taxon>
        <taxon>Enterobacteriaceae</taxon>
        <taxon>ant endosymbionts</taxon>
        <taxon>Candidatus Westeberhardia</taxon>
    </lineage>
</organism>
<feature type="binding site" evidence="15">
    <location>
        <position position="126"/>
    </location>
    <ligand>
        <name>[2Fe-2S] cluster</name>
        <dbReference type="ChEBI" id="CHEBI:190135"/>
    </ligand>
</feature>
<dbReference type="Proteomes" id="UP000242753">
    <property type="component" value="Chromosome I"/>
</dbReference>
<name>A0A0H5C5T2_9ENTR</name>
<dbReference type="InterPro" id="IPR002023">
    <property type="entry name" value="NuoE-like"/>
</dbReference>
<sequence>MNKKLFLDEQDKKIIEKEKKNYESPRAASIEVLKFIQKKYNWIPDELMNPIAKTLNMSSSELEEITTFYSQIFRKPVGKNIIRYCDSIVCYITGYEIIKKKIEFLLKIKPGQTTKNKKFTLLPTCCLGNCDKSPVIMINDNTYTNITPKKISLLLKKYK</sequence>
<evidence type="ECO:0000256" key="2">
    <source>
        <dbReference type="ARBA" id="ARBA00010643"/>
    </source>
</evidence>
<comment type="function">
    <text evidence="1">NDH-1 shuttles electrons from NADH, via FMN and iron-sulfur (Fe-S) centers, to quinones in the respiratory chain. The immediate electron acceptor for the enzyme in this species is believed to be ubiquinone. Couples the redox reaction to proton translocation (for every two electrons transferred, four hydrogen ions are translocated across the cytoplasmic membrane), and thus conserves the redox energy in a proton gradient.</text>
</comment>
<comment type="similarity">
    <text evidence="2">Belongs to the complex I 24 kDa subunit family.</text>
</comment>
<dbReference type="Pfam" id="PF01257">
    <property type="entry name" value="2Fe-2S_thioredx"/>
    <property type="match status" value="1"/>
</dbReference>
<proteinExistence type="inferred from homology"/>
<evidence type="ECO:0000256" key="15">
    <source>
        <dbReference type="PIRSR" id="PIRSR000216-1"/>
    </source>
</evidence>
<keyword evidence="7 15" id="KW-0408">Iron</keyword>
<evidence type="ECO:0000256" key="8">
    <source>
        <dbReference type="ARBA" id="ARBA00023014"/>
    </source>
</evidence>
<evidence type="ECO:0000256" key="11">
    <source>
        <dbReference type="ARBA" id="ARBA00031580"/>
    </source>
</evidence>
<comment type="catalytic activity">
    <reaction evidence="14">
        <text>a quinone + NADH + 5 H(+)(in) = a quinol + NAD(+) + 4 H(+)(out)</text>
        <dbReference type="Rhea" id="RHEA:57888"/>
        <dbReference type="ChEBI" id="CHEBI:15378"/>
        <dbReference type="ChEBI" id="CHEBI:24646"/>
        <dbReference type="ChEBI" id="CHEBI:57540"/>
        <dbReference type="ChEBI" id="CHEBI:57945"/>
        <dbReference type="ChEBI" id="CHEBI:132124"/>
    </reaction>
</comment>
<dbReference type="GO" id="GO:0003954">
    <property type="term" value="F:NADH dehydrogenase activity"/>
    <property type="evidence" value="ECO:0007669"/>
    <property type="project" value="TreeGrafter"/>
</dbReference>
<dbReference type="KEGG" id="wca:WEOB_393"/>
<dbReference type="PANTHER" id="PTHR10371">
    <property type="entry name" value="NADH DEHYDROGENASE UBIQUINONE FLAVOPROTEIN 2, MITOCHONDRIAL"/>
    <property type="match status" value="1"/>
</dbReference>
<dbReference type="FunFam" id="1.10.10.1590:FF:000001">
    <property type="entry name" value="NADH-quinone oxidoreductase subunit E"/>
    <property type="match status" value="1"/>
</dbReference>
<comment type="cofactor">
    <cofactor evidence="13">
        <name>[2Fe-2S] cluster</name>
        <dbReference type="ChEBI" id="CHEBI:190135"/>
    </cofactor>
</comment>
<dbReference type="RefSeq" id="WP_281263861.1">
    <property type="nucleotide sequence ID" value="NZ_LN774881.1"/>
</dbReference>
<gene>
    <name evidence="16" type="primary">nuoE</name>
    <name evidence="16" type="ORF">WEOB_393</name>
</gene>
<evidence type="ECO:0000256" key="5">
    <source>
        <dbReference type="ARBA" id="ARBA00022719"/>
    </source>
</evidence>
<evidence type="ECO:0000256" key="3">
    <source>
        <dbReference type="ARBA" id="ARBA00019898"/>
    </source>
</evidence>
<evidence type="ECO:0000256" key="12">
    <source>
        <dbReference type="ARBA" id="ARBA00032788"/>
    </source>
</evidence>
<comment type="subunit">
    <text evidence="10">Composed of 13 different subunits. Subunits NuoCD, E, F, and G constitute the peripheral sector of the complex.</text>
</comment>
<dbReference type="EMBL" id="LN774881">
    <property type="protein sequence ID" value="CEN32321.1"/>
    <property type="molecule type" value="Genomic_DNA"/>
</dbReference>
<dbReference type="GO" id="GO:0051537">
    <property type="term" value="F:2 iron, 2 sulfur cluster binding"/>
    <property type="evidence" value="ECO:0007669"/>
    <property type="project" value="UniProtKB-KW"/>
</dbReference>
<evidence type="ECO:0000256" key="9">
    <source>
        <dbReference type="ARBA" id="ARBA00023075"/>
    </source>
</evidence>
<evidence type="ECO:0000256" key="14">
    <source>
        <dbReference type="ARBA" id="ARBA00047712"/>
    </source>
</evidence>
<dbReference type="AlphaFoldDB" id="A0A0H5C5T2"/>
<accession>A0A0H5C5T2</accession>
<dbReference type="InterPro" id="IPR036249">
    <property type="entry name" value="Thioredoxin-like_sf"/>
</dbReference>
<evidence type="ECO:0000256" key="7">
    <source>
        <dbReference type="ARBA" id="ARBA00023004"/>
    </source>
</evidence>
<feature type="binding site" evidence="15">
    <location>
        <position position="90"/>
    </location>
    <ligand>
        <name>[2Fe-2S] cluster</name>
        <dbReference type="ChEBI" id="CHEBI:190135"/>
    </ligand>
</feature>
<feature type="binding site" evidence="15">
    <location>
        <position position="130"/>
    </location>
    <ligand>
        <name>[2Fe-2S] cluster</name>
        <dbReference type="ChEBI" id="CHEBI:190135"/>
    </ligand>
</feature>
<evidence type="ECO:0000256" key="1">
    <source>
        <dbReference type="ARBA" id="ARBA00002378"/>
    </source>
</evidence>
<comment type="cofactor">
    <cofactor evidence="15">
        <name>[2Fe-2S] cluster</name>
        <dbReference type="ChEBI" id="CHEBI:190135"/>
    </cofactor>
    <text evidence="15">Binds 1 [2Fe-2S] cluster.</text>
</comment>
<evidence type="ECO:0000256" key="13">
    <source>
        <dbReference type="ARBA" id="ARBA00034078"/>
    </source>
</evidence>
<dbReference type="STRING" id="1594731.WEOB_393"/>
<evidence type="ECO:0000313" key="17">
    <source>
        <dbReference type="Proteomes" id="UP000242753"/>
    </source>
</evidence>
<keyword evidence="6 15" id="KW-0479">Metal-binding</keyword>
<evidence type="ECO:0000256" key="10">
    <source>
        <dbReference type="ARBA" id="ARBA00026021"/>
    </source>
</evidence>
<dbReference type="PATRIC" id="fig|1594731.3.peg.371"/>
<dbReference type="NCBIfam" id="TIGR01958">
    <property type="entry name" value="nuoE_fam"/>
    <property type="match status" value="1"/>
</dbReference>
<dbReference type="Gene3D" id="1.10.10.1590">
    <property type="entry name" value="NADH-quinone oxidoreductase subunit E"/>
    <property type="match status" value="1"/>
</dbReference>
<evidence type="ECO:0000313" key="16">
    <source>
        <dbReference type="EMBL" id="CEN32321.1"/>
    </source>
</evidence>
<evidence type="ECO:0000256" key="6">
    <source>
        <dbReference type="ARBA" id="ARBA00022723"/>
    </source>
</evidence>
<dbReference type="InterPro" id="IPR041921">
    <property type="entry name" value="NuoE_N"/>
</dbReference>